<dbReference type="Proteomes" id="UP001321520">
    <property type="component" value="Chromosome"/>
</dbReference>
<evidence type="ECO:0000313" key="2">
    <source>
        <dbReference type="Proteomes" id="UP001321520"/>
    </source>
</evidence>
<dbReference type="RefSeq" id="WP_301416254.1">
    <property type="nucleotide sequence ID" value="NZ_CP098023.1"/>
</dbReference>
<evidence type="ECO:0000313" key="1">
    <source>
        <dbReference type="EMBL" id="WKD50189.1"/>
    </source>
</evidence>
<dbReference type="EMBL" id="CP098023">
    <property type="protein sequence ID" value="WKD50189.1"/>
    <property type="molecule type" value="Genomic_DNA"/>
</dbReference>
<dbReference type="Gene3D" id="3.20.20.70">
    <property type="entry name" value="Aldolase class I"/>
    <property type="match status" value="1"/>
</dbReference>
<name>A0ABY9EFA1_9GAMM</name>
<reference evidence="1 2" key="1">
    <citation type="submission" date="2022-05" db="EMBL/GenBank/DDBJ databases">
        <title>Microbulbifer sp. nov., isolated from sponge.</title>
        <authorList>
            <person name="Gao L."/>
        </authorList>
    </citation>
    <scope>NUCLEOTIDE SEQUENCE [LARGE SCALE GENOMIC DNA]</scope>
    <source>
        <strain evidence="1 2">MI-G</strain>
    </source>
</reference>
<keyword evidence="2" id="KW-1185">Reference proteome</keyword>
<dbReference type="InterPro" id="IPR013785">
    <property type="entry name" value="Aldolase_TIM"/>
</dbReference>
<proteinExistence type="predicted"/>
<gene>
    <name evidence="1" type="ORF">M8T91_01795</name>
</gene>
<sequence length="387" mass="43887">MSADENGLGASFPKAVADILQAKNVPVSYRSYPEKNIVQHLLNDGRTLKLALPVTFTPYASVKPCSARCQFCSENLRSAGALHQASSLLRPGEKYFENLENVLEELAGVPFGISLSGLESTDNPDWLVQVLDVLNRYAQYQGYDYPEKILYSNGAGFADQAQRIRLKMAFKKFGLHRIEFSRHSHIQKENDAIMRFRQFESIGDTRIFEEVVAEIADEFDARLVCIPQIGGIDSLEKLEEYLEFAQRLKVREVIFREFSKLSEAHIQNGTERYIQSHRVDITRLLLDLNLSDKGGEHWETVSATLGYYFWNLVLRWRGAVPVTFEAADYSTMSRLHRSDIVYKLVMHANGNLTADWSPNAHVILSPKPVRESVKIGLIEAAEEVLDI</sequence>
<protein>
    <recommendedName>
        <fullName evidence="3">Radical SAM protein</fullName>
    </recommendedName>
</protein>
<organism evidence="1 2">
    <name type="scientific">Microbulbifer spongiae</name>
    <dbReference type="NCBI Taxonomy" id="2944933"/>
    <lineage>
        <taxon>Bacteria</taxon>
        <taxon>Pseudomonadati</taxon>
        <taxon>Pseudomonadota</taxon>
        <taxon>Gammaproteobacteria</taxon>
        <taxon>Cellvibrionales</taxon>
        <taxon>Microbulbiferaceae</taxon>
        <taxon>Microbulbifer</taxon>
    </lineage>
</organism>
<evidence type="ECO:0008006" key="3">
    <source>
        <dbReference type="Google" id="ProtNLM"/>
    </source>
</evidence>
<accession>A0ABY9EFA1</accession>